<keyword evidence="2" id="KW-1185">Reference proteome</keyword>
<evidence type="ECO:0000313" key="1">
    <source>
        <dbReference type="EMBL" id="KAI4829519.1"/>
    </source>
</evidence>
<protein>
    <submittedName>
        <fullName evidence="1">Uncharacterized protein</fullName>
    </submittedName>
</protein>
<dbReference type="EMBL" id="CM043788">
    <property type="protein sequence ID" value="KAI4829519.1"/>
    <property type="molecule type" value="Genomic_DNA"/>
</dbReference>
<dbReference type="Proteomes" id="UP001057452">
    <property type="component" value="Chromosome 4"/>
</dbReference>
<organism evidence="1 2">
    <name type="scientific">Chaenocephalus aceratus</name>
    <name type="common">Blackfin icefish</name>
    <name type="synonym">Chaenichthys aceratus</name>
    <dbReference type="NCBI Taxonomy" id="36190"/>
    <lineage>
        <taxon>Eukaryota</taxon>
        <taxon>Metazoa</taxon>
        <taxon>Chordata</taxon>
        <taxon>Craniata</taxon>
        <taxon>Vertebrata</taxon>
        <taxon>Euteleostomi</taxon>
        <taxon>Actinopterygii</taxon>
        <taxon>Neopterygii</taxon>
        <taxon>Teleostei</taxon>
        <taxon>Neoteleostei</taxon>
        <taxon>Acanthomorphata</taxon>
        <taxon>Eupercaria</taxon>
        <taxon>Perciformes</taxon>
        <taxon>Notothenioidei</taxon>
        <taxon>Channichthyidae</taxon>
        <taxon>Chaenocephalus</taxon>
    </lineage>
</organism>
<name>A0ACB9XQC8_CHAAC</name>
<proteinExistence type="predicted"/>
<comment type="caution">
    <text evidence="1">The sequence shown here is derived from an EMBL/GenBank/DDBJ whole genome shotgun (WGS) entry which is preliminary data.</text>
</comment>
<evidence type="ECO:0000313" key="2">
    <source>
        <dbReference type="Proteomes" id="UP001057452"/>
    </source>
</evidence>
<gene>
    <name evidence="1" type="ORF">KUCAC02_023559</name>
</gene>
<sequence>MARHTHSRFTAEMVINMLHQEQDKEDGAILDSDSESDLSDDDVDYVPQGQAEVAGDEEDSLDKLEDSSDESSEEETQTQANRLSKKGSYWNEKPPTQGRARTHNILRRCPGPVSGSTIISPKDAWELFISDNIIEEVLRCTNLEGRRAAAAKGKEWRCLDKVEFMAFIGLTLLAGGDKSWDVALRELFLDPLQNPIENIVQQLSSGIRHTGRNITMDNLFTSIPLAEKLLEKNLTLVGTLRQNKPDNHLS</sequence>
<reference evidence="1" key="1">
    <citation type="submission" date="2022-05" db="EMBL/GenBank/DDBJ databases">
        <title>Chromosome-level genome of Chaenocephalus aceratus.</title>
        <authorList>
            <person name="Park H."/>
        </authorList>
    </citation>
    <scope>NUCLEOTIDE SEQUENCE</scope>
    <source>
        <strain evidence="1">KU_202001</strain>
    </source>
</reference>
<accession>A0ACB9XQC8</accession>